<evidence type="ECO:0000256" key="8">
    <source>
        <dbReference type="ARBA" id="ARBA00022884"/>
    </source>
</evidence>
<keyword evidence="7 10" id="KW-0862">Zinc</keyword>
<dbReference type="GO" id="GO:0046872">
    <property type="term" value="F:metal ion binding"/>
    <property type="evidence" value="ECO:0007669"/>
    <property type="project" value="UniProtKB-KW"/>
</dbReference>
<dbReference type="GO" id="GO:0042274">
    <property type="term" value="P:ribosomal small subunit biogenesis"/>
    <property type="evidence" value="ECO:0007669"/>
    <property type="project" value="UniProtKB-UniRule"/>
</dbReference>
<feature type="binding site" evidence="10">
    <location>
        <position position="265"/>
    </location>
    <ligand>
        <name>Zn(2+)</name>
        <dbReference type="ChEBI" id="CHEBI:29105"/>
    </ligand>
</feature>
<name>A0A9Q9CJ91_9FIRM</name>
<dbReference type="AlphaFoldDB" id="A0A9Q9CJ91"/>
<comment type="cofactor">
    <cofactor evidence="10">
        <name>Zn(2+)</name>
        <dbReference type="ChEBI" id="CHEBI:29105"/>
    </cofactor>
    <text evidence="10">Binds 1 zinc ion per subunit.</text>
</comment>
<dbReference type="PANTHER" id="PTHR32120">
    <property type="entry name" value="SMALL RIBOSOMAL SUBUNIT BIOGENESIS GTPASE RSGA"/>
    <property type="match status" value="1"/>
</dbReference>
<dbReference type="EMBL" id="CP071250">
    <property type="protein sequence ID" value="UUF08011.1"/>
    <property type="molecule type" value="Genomic_DNA"/>
</dbReference>
<evidence type="ECO:0000313" key="13">
    <source>
        <dbReference type="EMBL" id="UUF06786.1"/>
    </source>
</evidence>
<feature type="binding site" evidence="10">
    <location>
        <begin position="125"/>
        <end position="128"/>
    </location>
    <ligand>
        <name>GTP</name>
        <dbReference type="ChEBI" id="CHEBI:37565"/>
    </ligand>
</feature>
<dbReference type="InterPro" id="IPR004881">
    <property type="entry name" value="Ribosome_biogen_GTPase_RsgA"/>
</dbReference>
<dbReference type="PROSITE" id="PS50936">
    <property type="entry name" value="ENGC_GTPASE"/>
    <property type="match status" value="1"/>
</dbReference>
<keyword evidence="1 10" id="KW-0963">Cytoplasm</keyword>
<dbReference type="Gene3D" id="3.40.50.300">
    <property type="entry name" value="P-loop containing nucleotide triphosphate hydrolases"/>
    <property type="match status" value="1"/>
</dbReference>
<keyword evidence="6 10" id="KW-0378">Hydrolase</keyword>
<keyword evidence="9 10" id="KW-0342">GTP-binding</keyword>
<evidence type="ECO:0000313" key="14">
    <source>
        <dbReference type="EMBL" id="UUF08011.1"/>
    </source>
</evidence>
<dbReference type="Gene3D" id="2.40.50.140">
    <property type="entry name" value="Nucleic acid-binding proteins"/>
    <property type="match status" value="1"/>
</dbReference>
<feature type="binding site" evidence="10">
    <location>
        <position position="267"/>
    </location>
    <ligand>
        <name>Zn(2+)</name>
        <dbReference type="ChEBI" id="CHEBI:29105"/>
    </ligand>
</feature>
<dbReference type="Pfam" id="PF03193">
    <property type="entry name" value="RsgA_GTPase"/>
    <property type="match status" value="1"/>
</dbReference>
<dbReference type="InterPro" id="IPR012340">
    <property type="entry name" value="NA-bd_OB-fold"/>
</dbReference>
<dbReference type="GO" id="GO:0005525">
    <property type="term" value="F:GTP binding"/>
    <property type="evidence" value="ECO:0007669"/>
    <property type="project" value="UniProtKB-UniRule"/>
</dbReference>
<dbReference type="InterPro" id="IPR031944">
    <property type="entry name" value="RsgA_N"/>
</dbReference>
<feature type="domain" description="CP-type G" evidence="12">
    <location>
        <begin position="76"/>
        <end position="236"/>
    </location>
</feature>
<evidence type="ECO:0000256" key="1">
    <source>
        <dbReference type="ARBA" id="ARBA00022490"/>
    </source>
</evidence>
<evidence type="ECO:0000256" key="4">
    <source>
        <dbReference type="ARBA" id="ARBA00022730"/>
    </source>
</evidence>
<dbReference type="CDD" id="cd01854">
    <property type="entry name" value="YjeQ_EngC"/>
    <property type="match status" value="1"/>
</dbReference>
<sequence>MSEPDHLVGDNLKKGIILKALSGFYYVEDLESKEMIQCRSRGLFRKQKITPLVGDEVEFLVESDGNGYVMEIGPRKNELVRPPIANVDLALVVFSVKEPDFSPKLLDRFLAVIEMNRIEPVIVLTKMDLLSEEEKQSIEPTINYYREIGYEVIETSSKRQFGLESISDLIKDRIVVICGQSGVGKSSLLNSIDHTLDIQVNEISKALGRGKHTTRHVELHKLSEGLIADTPGFSSLDLDQLEPIDLSQCFIEFYERSEQCKFRGCLHENEPRCAVKSAVEAGEIIPTRYENYLQFLTEIKTRKPKY</sequence>
<feature type="binding site" evidence="10">
    <location>
        <position position="273"/>
    </location>
    <ligand>
        <name>Zn(2+)</name>
        <dbReference type="ChEBI" id="CHEBI:29105"/>
    </ligand>
</feature>
<dbReference type="Proteomes" id="UP001058072">
    <property type="component" value="Chromosome"/>
</dbReference>
<evidence type="ECO:0000256" key="10">
    <source>
        <dbReference type="HAMAP-Rule" id="MF_01820"/>
    </source>
</evidence>
<evidence type="ECO:0000256" key="6">
    <source>
        <dbReference type="ARBA" id="ARBA00022801"/>
    </source>
</evidence>
<protein>
    <recommendedName>
        <fullName evidence="10">Small ribosomal subunit biogenesis GTPase RsgA</fullName>
        <ecNumber evidence="10">3.6.1.-</ecNumber>
    </recommendedName>
</protein>
<keyword evidence="8 10" id="KW-0694">RNA-binding</keyword>
<keyword evidence="3 10" id="KW-0479">Metal-binding</keyword>
<comment type="subunit">
    <text evidence="10">Monomer. Associates with 30S ribosomal subunit, binds 16S rRNA.</text>
</comment>
<feature type="binding site" evidence="10">
    <location>
        <position position="260"/>
    </location>
    <ligand>
        <name>Zn(2+)</name>
        <dbReference type="ChEBI" id="CHEBI:29105"/>
    </ligand>
</feature>
<dbReference type="PROSITE" id="PS51721">
    <property type="entry name" value="G_CP"/>
    <property type="match status" value="1"/>
</dbReference>
<evidence type="ECO:0000256" key="7">
    <source>
        <dbReference type="ARBA" id="ARBA00022833"/>
    </source>
</evidence>
<keyword evidence="15" id="KW-1185">Reference proteome</keyword>
<accession>A0A9Q9CJ91</accession>
<comment type="similarity">
    <text evidence="10">Belongs to the TRAFAC class YlqF/YawG GTPase family. RsgA subfamily.</text>
</comment>
<dbReference type="EMBL" id="CP071249">
    <property type="protein sequence ID" value="UUF06786.1"/>
    <property type="molecule type" value="Genomic_DNA"/>
</dbReference>
<keyword evidence="5 10" id="KW-0547">Nucleotide-binding</keyword>
<keyword evidence="2 10" id="KW-0690">Ribosome biogenesis</keyword>
<evidence type="ECO:0000256" key="3">
    <source>
        <dbReference type="ARBA" id="ARBA00022723"/>
    </source>
</evidence>
<feature type="binding site" evidence="10">
    <location>
        <begin position="179"/>
        <end position="187"/>
    </location>
    <ligand>
        <name>GTP</name>
        <dbReference type="ChEBI" id="CHEBI:37565"/>
    </ligand>
</feature>
<organism evidence="14 16">
    <name type="scientific">Turicibacter bilis</name>
    <dbReference type="NCBI Taxonomy" id="2735723"/>
    <lineage>
        <taxon>Bacteria</taxon>
        <taxon>Bacillati</taxon>
        <taxon>Bacillota</taxon>
        <taxon>Erysipelotrichia</taxon>
        <taxon>Erysipelotrichales</taxon>
        <taxon>Turicibacteraceae</taxon>
        <taxon>Turicibacter</taxon>
    </lineage>
</organism>
<dbReference type="Gene3D" id="1.10.40.50">
    <property type="entry name" value="Probable gtpase engc, domain 3"/>
    <property type="match status" value="1"/>
</dbReference>
<dbReference type="EC" id="3.6.1.-" evidence="10"/>
<dbReference type="SUPFAM" id="SSF50249">
    <property type="entry name" value="Nucleic acid-binding proteins"/>
    <property type="match status" value="1"/>
</dbReference>
<dbReference type="GO" id="GO:0005737">
    <property type="term" value="C:cytoplasm"/>
    <property type="evidence" value="ECO:0007669"/>
    <property type="project" value="UniProtKB-SubCell"/>
</dbReference>
<dbReference type="InterPro" id="IPR027417">
    <property type="entry name" value="P-loop_NTPase"/>
</dbReference>
<comment type="function">
    <text evidence="10">One of several proteins that assist in the late maturation steps of the functional core of the 30S ribosomal subunit. Helps release RbfA from mature subunits. May play a role in the assembly of ribosomal proteins into the subunit. Circularly permuted GTPase that catalyzes slow GTP hydrolysis, GTPase activity is stimulated by the 30S ribosomal subunit.</text>
</comment>
<proteinExistence type="inferred from homology"/>
<dbReference type="SUPFAM" id="SSF52540">
    <property type="entry name" value="P-loop containing nucleoside triphosphate hydrolases"/>
    <property type="match status" value="1"/>
</dbReference>
<evidence type="ECO:0000259" key="11">
    <source>
        <dbReference type="PROSITE" id="PS50936"/>
    </source>
</evidence>
<evidence type="ECO:0000259" key="12">
    <source>
        <dbReference type="PROSITE" id="PS51721"/>
    </source>
</evidence>
<dbReference type="InterPro" id="IPR030378">
    <property type="entry name" value="G_CP_dom"/>
</dbReference>
<comment type="subcellular location">
    <subcellularLocation>
        <location evidence="10">Cytoplasm</location>
    </subcellularLocation>
</comment>
<dbReference type="CDD" id="cd04466">
    <property type="entry name" value="S1_YloQ_GTPase"/>
    <property type="match status" value="1"/>
</dbReference>
<evidence type="ECO:0000256" key="5">
    <source>
        <dbReference type="ARBA" id="ARBA00022741"/>
    </source>
</evidence>
<evidence type="ECO:0000256" key="9">
    <source>
        <dbReference type="ARBA" id="ARBA00023134"/>
    </source>
</evidence>
<dbReference type="GO" id="GO:0019843">
    <property type="term" value="F:rRNA binding"/>
    <property type="evidence" value="ECO:0007669"/>
    <property type="project" value="UniProtKB-KW"/>
</dbReference>
<dbReference type="Proteomes" id="UP001058016">
    <property type="component" value="Chromosome"/>
</dbReference>
<evidence type="ECO:0000313" key="16">
    <source>
        <dbReference type="Proteomes" id="UP001058072"/>
    </source>
</evidence>
<evidence type="ECO:0000313" key="15">
    <source>
        <dbReference type="Proteomes" id="UP001058016"/>
    </source>
</evidence>
<dbReference type="HAMAP" id="MF_01820">
    <property type="entry name" value="GTPase_RsgA"/>
    <property type="match status" value="1"/>
</dbReference>
<reference evidence="14 15" key="1">
    <citation type="submission" date="2021-03" db="EMBL/GenBank/DDBJ databases">
        <title>Comparative Genomics and Metabolomics in the genus Turicibacter.</title>
        <authorList>
            <person name="Maki J."/>
            <person name="Looft T."/>
        </authorList>
    </citation>
    <scope>NUCLEOTIDE SEQUENCE</scope>
    <source>
        <strain evidence="14">ISU324</strain>
        <strain evidence="13 15">MMM721</strain>
    </source>
</reference>
<gene>
    <name evidence="10 14" type="primary">rsgA</name>
    <name evidence="13" type="ORF">J0J69_04185</name>
    <name evidence="14" type="ORF">J0J70_10370</name>
</gene>
<evidence type="ECO:0000256" key="2">
    <source>
        <dbReference type="ARBA" id="ARBA00022517"/>
    </source>
</evidence>
<dbReference type="InterPro" id="IPR010914">
    <property type="entry name" value="RsgA_GTPase_dom"/>
</dbReference>
<feature type="domain" description="EngC GTPase" evidence="11">
    <location>
        <begin position="85"/>
        <end position="234"/>
    </location>
</feature>
<dbReference type="Pfam" id="PF16745">
    <property type="entry name" value="RsgA_N"/>
    <property type="match status" value="1"/>
</dbReference>
<keyword evidence="4 10" id="KW-0699">rRNA-binding</keyword>
<dbReference type="PANTHER" id="PTHR32120:SF11">
    <property type="entry name" value="SMALL RIBOSOMAL SUBUNIT BIOGENESIS GTPASE RSGA 1, MITOCHONDRIAL-RELATED"/>
    <property type="match status" value="1"/>
</dbReference>
<dbReference type="GO" id="GO:0003924">
    <property type="term" value="F:GTPase activity"/>
    <property type="evidence" value="ECO:0007669"/>
    <property type="project" value="UniProtKB-UniRule"/>
</dbReference>
<dbReference type="NCBIfam" id="TIGR00157">
    <property type="entry name" value="ribosome small subunit-dependent GTPase A"/>
    <property type="match status" value="1"/>
</dbReference>